<evidence type="ECO:0000259" key="7">
    <source>
        <dbReference type="PROSITE" id="PS51012"/>
    </source>
</evidence>
<reference evidence="8 9" key="1">
    <citation type="submission" date="2017-10" db="EMBL/GenBank/DDBJ databases">
        <title>Sequencing the genomes of 1000 actinobacteria strains.</title>
        <authorList>
            <person name="Klenk H.-P."/>
        </authorList>
    </citation>
    <scope>NUCLEOTIDE SEQUENCE [LARGE SCALE GENOMIC DNA]</scope>
    <source>
        <strain evidence="8 9">DSM 21801</strain>
    </source>
</reference>
<dbReference type="PANTHER" id="PTHR43229">
    <property type="entry name" value="NODULATION PROTEIN J"/>
    <property type="match status" value="1"/>
</dbReference>
<dbReference type="AlphaFoldDB" id="A0A2A9D3C5"/>
<evidence type="ECO:0000256" key="6">
    <source>
        <dbReference type="RuleBase" id="RU361157"/>
    </source>
</evidence>
<keyword evidence="4 6" id="KW-0472">Membrane</keyword>
<dbReference type="GO" id="GO:0043190">
    <property type="term" value="C:ATP-binding cassette (ABC) transporter complex"/>
    <property type="evidence" value="ECO:0007669"/>
    <property type="project" value="InterPro"/>
</dbReference>
<accession>A0A2A9D3C5</accession>
<evidence type="ECO:0000256" key="5">
    <source>
        <dbReference type="ARBA" id="ARBA00023251"/>
    </source>
</evidence>
<evidence type="ECO:0000256" key="2">
    <source>
        <dbReference type="ARBA" id="ARBA00022692"/>
    </source>
</evidence>
<dbReference type="OrthoDB" id="670210at2"/>
<dbReference type="GO" id="GO:0046677">
    <property type="term" value="P:response to antibiotic"/>
    <property type="evidence" value="ECO:0007669"/>
    <property type="project" value="UniProtKB-KW"/>
</dbReference>
<keyword evidence="6" id="KW-0813">Transport</keyword>
<dbReference type="RefSeq" id="WP_098470073.1">
    <property type="nucleotide sequence ID" value="NZ_PDJD01000001.1"/>
</dbReference>
<feature type="transmembrane region" description="Helical" evidence="6">
    <location>
        <begin position="226"/>
        <end position="248"/>
    </location>
</feature>
<keyword evidence="3 6" id="KW-1133">Transmembrane helix</keyword>
<dbReference type="InterPro" id="IPR013525">
    <property type="entry name" value="ABC2_TM"/>
</dbReference>
<keyword evidence="5" id="KW-0046">Antibiotic resistance</keyword>
<comment type="similarity">
    <text evidence="6">Belongs to the ABC-2 integral membrane protein family.</text>
</comment>
<dbReference type="PROSITE" id="PS51012">
    <property type="entry name" value="ABC_TM2"/>
    <property type="match status" value="1"/>
</dbReference>
<protein>
    <recommendedName>
        <fullName evidence="6">Transport permease protein</fullName>
    </recommendedName>
</protein>
<dbReference type="PANTHER" id="PTHR43229:SF2">
    <property type="entry name" value="NODULATION PROTEIN J"/>
    <property type="match status" value="1"/>
</dbReference>
<dbReference type="InterPro" id="IPR051784">
    <property type="entry name" value="Nod_factor_ABC_transporter"/>
</dbReference>
<dbReference type="Proteomes" id="UP000224915">
    <property type="component" value="Unassembled WGS sequence"/>
</dbReference>
<dbReference type="InterPro" id="IPR000412">
    <property type="entry name" value="ABC_2_transport"/>
</dbReference>
<dbReference type="InterPro" id="IPR047817">
    <property type="entry name" value="ABC2_TM_bact-type"/>
</dbReference>
<feature type="transmembrane region" description="Helical" evidence="6">
    <location>
        <begin position="56"/>
        <end position="81"/>
    </location>
</feature>
<evidence type="ECO:0000256" key="3">
    <source>
        <dbReference type="ARBA" id="ARBA00022989"/>
    </source>
</evidence>
<comment type="caution">
    <text evidence="8">The sequence shown here is derived from an EMBL/GenBank/DDBJ whole genome shotgun (WGS) entry which is preliminary data.</text>
</comment>
<gene>
    <name evidence="8" type="ORF">ATL40_2830</name>
</gene>
<dbReference type="Pfam" id="PF01061">
    <property type="entry name" value="ABC2_membrane"/>
    <property type="match status" value="1"/>
</dbReference>
<dbReference type="GO" id="GO:0140359">
    <property type="term" value="F:ABC-type transporter activity"/>
    <property type="evidence" value="ECO:0007669"/>
    <property type="project" value="InterPro"/>
</dbReference>
<feature type="transmembrane region" description="Helical" evidence="6">
    <location>
        <begin position="27"/>
        <end position="50"/>
    </location>
</feature>
<comment type="subcellular location">
    <subcellularLocation>
        <location evidence="6">Cell membrane</location>
        <topology evidence="6">Multi-pass membrane protein</topology>
    </subcellularLocation>
    <subcellularLocation>
        <location evidence="1">Membrane</location>
        <topology evidence="1">Multi-pass membrane protein</topology>
    </subcellularLocation>
</comment>
<dbReference type="EMBL" id="PDJD01000001">
    <property type="protein sequence ID" value="PFG21207.1"/>
    <property type="molecule type" value="Genomic_DNA"/>
</dbReference>
<organism evidence="8 9">
    <name type="scientific">Serinibacter salmoneus</name>
    <dbReference type="NCBI Taxonomy" id="556530"/>
    <lineage>
        <taxon>Bacteria</taxon>
        <taxon>Bacillati</taxon>
        <taxon>Actinomycetota</taxon>
        <taxon>Actinomycetes</taxon>
        <taxon>Micrococcales</taxon>
        <taxon>Beutenbergiaceae</taxon>
        <taxon>Serinibacter</taxon>
    </lineage>
</organism>
<feature type="domain" description="ABC transmembrane type-2" evidence="7">
    <location>
        <begin position="25"/>
        <end position="251"/>
    </location>
</feature>
<feature type="transmembrane region" description="Helical" evidence="6">
    <location>
        <begin position="136"/>
        <end position="160"/>
    </location>
</feature>
<name>A0A2A9D3C5_9MICO</name>
<comment type="caution">
    <text evidence="6">Lacks conserved residue(s) required for the propagation of feature annotation.</text>
</comment>
<feature type="transmembrane region" description="Helical" evidence="6">
    <location>
        <begin position="102"/>
        <end position="130"/>
    </location>
</feature>
<keyword evidence="2 6" id="KW-0812">Transmembrane</keyword>
<evidence type="ECO:0000313" key="8">
    <source>
        <dbReference type="EMBL" id="PFG21207.1"/>
    </source>
</evidence>
<proteinExistence type="inferred from homology"/>
<evidence type="ECO:0000313" key="9">
    <source>
        <dbReference type="Proteomes" id="UP000224915"/>
    </source>
</evidence>
<keyword evidence="6" id="KW-1003">Cell membrane</keyword>
<sequence>MSTHALTEVASMSGRTLKHITRSPDSIISTALMPIAFMLLFVYVFGGAIQAPGDSYVTYLLPGILVVTIASGVAYTSYRLFLDVQGGIAERFRSLPIWSGSFLWSHVTASLAAIGASLVLVIGVALLMGFRSGASVGAWLAVIGILTLLALALIWIAVIAGLAATSVDGASAFSYPLILLPFVSSAFVPTDSMPAPVQWFAEHQPVTAIVDTLRALLEQQSVGSEIWVALAWCVGILAAAWGGASVLYRRRRR</sequence>
<evidence type="ECO:0000256" key="1">
    <source>
        <dbReference type="ARBA" id="ARBA00004141"/>
    </source>
</evidence>
<evidence type="ECO:0000256" key="4">
    <source>
        <dbReference type="ARBA" id="ARBA00023136"/>
    </source>
</evidence>
<dbReference type="PIRSF" id="PIRSF006648">
    <property type="entry name" value="DrrB"/>
    <property type="match status" value="1"/>
</dbReference>
<keyword evidence="9" id="KW-1185">Reference proteome</keyword>